<comment type="caution">
    <text evidence="1">The sequence shown here is derived from an EMBL/GenBank/DDBJ whole genome shotgun (WGS) entry which is preliminary data.</text>
</comment>
<evidence type="ECO:0000313" key="1">
    <source>
        <dbReference type="EMBL" id="CAH0289600.1"/>
    </source>
</evidence>
<sequence>MHKWARFDDVLRTVFNDNFGEVGEKEVMSIGENSDEVKWDILLDMDYVKERLHLAKNKN</sequence>
<dbReference type="AlphaFoldDB" id="A0A9W4PI10"/>
<dbReference type="RefSeq" id="WP_230303487.1">
    <property type="nucleotide sequence ID" value="NZ_CAKKMG010000085.1"/>
</dbReference>
<reference evidence="1" key="1">
    <citation type="submission" date="2021-11" db="EMBL/GenBank/DDBJ databases">
        <authorList>
            <person name="Bulgarelli D."/>
        </authorList>
    </citation>
    <scope>NUCLEOTIDE SEQUENCE</scope>
    <source>
        <strain evidence="1">Bi133</strain>
    </source>
</reference>
<protein>
    <submittedName>
        <fullName evidence="1">Uncharacterized protein</fullName>
    </submittedName>
</protein>
<proteinExistence type="predicted"/>
<gene>
    <name evidence="1" type="ORF">SRABI133_04192</name>
</gene>
<evidence type="ECO:0000313" key="2">
    <source>
        <dbReference type="Proteomes" id="UP000789326"/>
    </source>
</evidence>
<accession>A0A9W4PI10</accession>
<dbReference type="EMBL" id="CAKKMG010000085">
    <property type="protein sequence ID" value="CAH0289600.1"/>
    <property type="molecule type" value="Genomic_DNA"/>
</dbReference>
<organism evidence="1 2">
    <name type="scientific">Peribacillus simplex</name>
    <dbReference type="NCBI Taxonomy" id="1478"/>
    <lineage>
        <taxon>Bacteria</taxon>
        <taxon>Bacillati</taxon>
        <taxon>Bacillota</taxon>
        <taxon>Bacilli</taxon>
        <taxon>Bacillales</taxon>
        <taxon>Bacillaceae</taxon>
        <taxon>Peribacillus</taxon>
    </lineage>
</organism>
<name>A0A9W4PI10_9BACI</name>
<dbReference type="Proteomes" id="UP000789326">
    <property type="component" value="Unassembled WGS sequence"/>
</dbReference>